<feature type="compositionally biased region" description="Basic residues" evidence="1">
    <location>
        <begin position="25"/>
        <end position="35"/>
    </location>
</feature>
<comment type="caution">
    <text evidence="2">The sequence shown here is derived from an EMBL/GenBank/DDBJ whole genome shotgun (WGS) entry which is preliminary data.</text>
</comment>
<organism evidence="2 3">
    <name type="scientific">Portunus trituberculatus</name>
    <name type="common">Swimming crab</name>
    <name type="synonym">Neptunus trituberculatus</name>
    <dbReference type="NCBI Taxonomy" id="210409"/>
    <lineage>
        <taxon>Eukaryota</taxon>
        <taxon>Metazoa</taxon>
        <taxon>Ecdysozoa</taxon>
        <taxon>Arthropoda</taxon>
        <taxon>Crustacea</taxon>
        <taxon>Multicrustacea</taxon>
        <taxon>Malacostraca</taxon>
        <taxon>Eumalacostraca</taxon>
        <taxon>Eucarida</taxon>
        <taxon>Decapoda</taxon>
        <taxon>Pleocyemata</taxon>
        <taxon>Brachyura</taxon>
        <taxon>Eubrachyura</taxon>
        <taxon>Portunoidea</taxon>
        <taxon>Portunidae</taxon>
        <taxon>Portuninae</taxon>
        <taxon>Portunus</taxon>
    </lineage>
</organism>
<dbReference type="Proteomes" id="UP000324222">
    <property type="component" value="Unassembled WGS sequence"/>
</dbReference>
<reference evidence="2 3" key="1">
    <citation type="submission" date="2019-05" db="EMBL/GenBank/DDBJ databases">
        <title>Another draft genome of Portunus trituberculatus and its Hox gene families provides insights of decapod evolution.</title>
        <authorList>
            <person name="Jeong J.-H."/>
            <person name="Song I."/>
            <person name="Kim S."/>
            <person name="Choi T."/>
            <person name="Kim D."/>
            <person name="Ryu S."/>
            <person name="Kim W."/>
        </authorList>
    </citation>
    <scope>NUCLEOTIDE SEQUENCE [LARGE SCALE GENOMIC DNA]</scope>
    <source>
        <tissue evidence="2">Muscle</tissue>
    </source>
</reference>
<accession>A0A5B7F775</accession>
<keyword evidence="3" id="KW-1185">Reference proteome</keyword>
<gene>
    <name evidence="2" type="ORF">E2C01_035901</name>
</gene>
<dbReference type="EMBL" id="VSRR010005378">
    <property type="protein sequence ID" value="MPC42282.1"/>
    <property type="molecule type" value="Genomic_DNA"/>
</dbReference>
<evidence type="ECO:0000313" key="3">
    <source>
        <dbReference type="Proteomes" id="UP000324222"/>
    </source>
</evidence>
<dbReference type="AlphaFoldDB" id="A0A5B7F775"/>
<proteinExistence type="predicted"/>
<evidence type="ECO:0000313" key="2">
    <source>
        <dbReference type="EMBL" id="MPC42282.1"/>
    </source>
</evidence>
<protein>
    <submittedName>
        <fullName evidence="2">Uncharacterized protein</fullName>
    </submittedName>
</protein>
<feature type="region of interest" description="Disordered" evidence="1">
    <location>
        <begin position="17"/>
        <end position="56"/>
    </location>
</feature>
<evidence type="ECO:0000256" key="1">
    <source>
        <dbReference type="SAM" id="MobiDB-lite"/>
    </source>
</evidence>
<sequence>MFRVAYVSTDVTSPSALKVSPGRCAARHGTARTARHGTYGTARHGTPPSLPHQGRRNRSAGQAALRAGIPTVSHRVTPTGQHAYTPTHLLVTHGVTFPKPAALSVRLTCFPDALVSPVQCLSVRGEARRGEGKGRTLPHPMKPWRPVPVTHCDCLAL</sequence>
<name>A0A5B7F775_PORTR</name>